<dbReference type="InterPro" id="IPR005821">
    <property type="entry name" value="Ion_trans_dom"/>
</dbReference>
<feature type="transmembrane region" description="Helical" evidence="9">
    <location>
        <begin position="149"/>
        <end position="167"/>
    </location>
</feature>
<dbReference type="InterPro" id="IPR018490">
    <property type="entry name" value="cNMP-bd_dom_sf"/>
</dbReference>
<feature type="domain" description="Cyclic nucleotide-binding" evidence="10">
    <location>
        <begin position="457"/>
        <end position="557"/>
    </location>
</feature>
<keyword evidence="7" id="KW-0407">Ion channel</keyword>
<protein>
    <recommendedName>
        <fullName evidence="10">Cyclic nucleotide-binding domain-containing protein</fullName>
    </recommendedName>
</protein>
<dbReference type="SUPFAM" id="SSF51206">
    <property type="entry name" value="cAMP-binding domain-like"/>
    <property type="match status" value="1"/>
</dbReference>
<feature type="transmembrane region" description="Helical" evidence="9">
    <location>
        <begin position="179"/>
        <end position="204"/>
    </location>
</feature>
<evidence type="ECO:0000256" key="8">
    <source>
        <dbReference type="SAM" id="MobiDB-lite"/>
    </source>
</evidence>
<proteinExistence type="predicted"/>
<dbReference type="PROSITE" id="PS50042">
    <property type="entry name" value="CNMP_BINDING_3"/>
    <property type="match status" value="1"/>
</dbReference>
<evidence type="ECO:0000259" key="10">
    <source>
        <dbReference type="PROSITE" id="PS50042"/>
    </source>
</evidence>
<dbReference type="Pfam" id="PF00027">
    <property type="entry name" value="cNMP_binding"/>
    <property type="match status" value="1"/>
</dbReference>
<dbReference type="InterPro" id="IPR050866">
    <property type="entry name" value="CNG_cation_channel"/>
</dbReference>
<feature type="transmembrane region" description="Helical" evidence="9">
    <location>
        <begin position="225"/>
        <end position="241"/>
    </location>
</feature>
<evidence type="ECO:0000256" key="7">
    <source>
        <dbReference type="ARBA" id="ARBA00023286"/>
    </source>
</evidence>
<evidence type="ECO:0000313" key="12">
    <source>
        <dbReference type="Proteomes" id="UP001470230"/>
    </source>
</evidence>
<reference evidence="11 12" key="1">
    <citation type="submission" date="2024-04" db="EMBL/GenBank/DDBJ databases">
        <title>Tritrichomonas musculus Genome.</title>
        <authorList>
            <person name="Alves-Ferreira E."/>
            <person name="Grigg M."/>
            <person name="Lorenzi H."/>
            <person name="Galac M."/>
        </authorList>
    </citation>
    <scope>NUCLEOTIDE SEQUENCE [LARGE SCALE GENOMIC DNA]</scope>
    <source>
        <strain evidence="11 12">EAF2021</strain>
    </source>
</reference>
<feature type="transmembrane region" description="Helical" evidence="9">
    <location>
        <begin position="274"/>
        <end position="302"/>
    </location>
</feature>
<evidence type="ECO:0000256" key="1">
    <source>
        <dbReference type="ARBA" id="ARBA00004141"/>
    </source>
</evidence>
<dbReference type="Gene3D" id="1.10.287.70">
    <property type="match status" value="1"/>
</dbReference>
<sequence length="581" mass="68288">MEEDEMESFYSDKESYQDFKEKDTKKNKHKQKDKDKEKHKNKDKDKNKNKDKHKNKDEDKEKHKNKDNDGNKHKDKDKDKNKDNERHKLNGIKPIENVIDFAGQKFREIFHIKPKGKSIDSEILDNTVKLYNASRDQYGIYPYSRVRRFWEYTMLLMSCISLMEIPFDWLFDFPRTKAYVFSALALDAFYFADLYVFYHTGILVCGIVRTDKESIMKSLKRWKKFIYWIVPWPFYIIGYLLHNNYVYDALVLLKFLRILRLVDAHNEIRNKIIIYGAASTMYILLCYLLLIVQYLACTWWAIGKYQNGTNTWLIQSGVAEYSKISQYFRTYYYITTTITTIGYGDLHPYNFNEILIFIFIELIGCFYYNFFISMMVTIVADPLKLAFYRQFRSVYQTLKSQGLDDDAIHEVLVYSEYIWDKDKDRSEFYDAALTLPISLQKRLELALHMEVFNMVNSLKDKPDYALEKVAFKLKPRIFSPGENLIVNGQVSKKMIFVKSGKMSAYSTTGSLVQTLNGTNGCVLGEPSLLLGRSETVTVIADTFVEAFILTKEDYDDIPEIHPQIDDIQNNPVLSAFTQVHL</sequence>
<dbReference type="EMBL" id="JAPFFF010000001">
    <property type="protein sequence ID" value="KAK8900203.1"/>
    <property type="molecule type" value="Genomic_DNA"/>
</dbReference>
<evidence type="ECO:0000256" key="2">
    <source>
        <dbReference type="ARBA" id="ARBA00022448"/>
    </source>
</evidence>
<feature type="compositionally biased region" description="Basic and acidic residues" evidence="8">
    <location>
        <begin position="10"/>
        <end position="24"/>
    </location>
</feature>
<gene>
    <name evidence="11" type="ORF">M9Y10_002526</name>
</gene>
<dbReference type="InterPro" id="IPR014710">
    <property type="entry name" value="RmlC-like_jellyroll"/>
</dbReference>
<keyword evidence="7" id="KW-1071">Ligand-gated ion channel</keyword>
<comment type="caution">
    <text evidence="11">The sequence shown here is derived from an EMBL/GenBank/DDBJ whole genome shotgun (WGS) entry which is preliminary data.</text>
</comment>
<dbReference type="Gene3D" id="2.60.120.10">
    <property type="entry name" value="Jelly Rolls"/>
    <property type="match status" value="1"/>
</dbReference>
<evidence type="ECO:0000256" key="5">
    <source>
        <dbReference type="ARBA" id="ARBA00023065"/>
    </source>
</evidence>
<keyword evidence="2" id="KW-0813">Transport</keyword>
<evidence type="ECO:0000256" key="9">
    <source>
        <dbReference type="SAM" id="Phobius"/>
    </source>
</evidence>
<keyword evidence="6 9" id="KW-0472">Membrane</keyword>
<keyword evidence="12" id="KW-1185">Reference proteome</keyword>
<evidence type="ECO:0000256" key="3">
    <source>
        <dbReference type="ARBA" id="ARBA00022692"/>
    </source>
</evidence>
<dbReference type="Proteomes" id="UP001470230">
    <property type="component" value="Unassembled WGS sequence"/>
</dbReference>
<keyword evidence="5" id="KW-0406">Ion transport</keyword>
<feature type="compositionally biased region" description="Basic and acidic residues" evidence="8">
    <location>
        <begin position="32"/>
        <end position="88"/>
    </location>
</feature>
<dbReference type="SUPFAM" id="SSF81324">
    <property type="entry name" value="Voltage-gated potassium channels"/>
    <property type="match status" value="1"/>
</dbReference>
<keyword evidence="4 9" id="KW-1133">Transmembrane helix</keyword>
<dbReference type="CDD" id="cd00038">
    <property type="entry name" value="CAP_ED"/>
    <property type="match status" value="1"/>
</dbReference>
<dbReference type="SMART" id="SM00100">
    <property type="entry name" value="cNMP"/>
    <property type="match status" value="1"/>
</dbReference>
<dbReference type="InterPro" id="IPR000595">
    <property type="entry name" value="cNMP-bd_dom"/>
</dbReference>
<evidence type="ECO:0000256" key="4">
    <source>
        <dbReference type="ARBA" id="ARBA00022989"/>
    </source>
</evidence>
<keyword evidence="3 9" id="KW-0812">Transmembrane</keyword>
<feature type="transmembrane region" description="Helical" evidence="9">
    <location>
        <begin position="354"/>
        <end position="380"/>
    </location>
</feature>
<comment type="subcellular location">
    <subcellularLocation>
        <location evidence="1">Membrane</location>
        <topology evidence="1">Multi-pass membrane protein</topology>
    </subcellularLocation>
</comment>
<evidence type="ECO:0000313" key="11">
    <source>
        <dbReference type="EMBL" id="KAK8900203.1"/>
    </source>
</evidence>
<accession>A0ABR2LA36</accession>
<feature type="region of interest" description="Disordered" evidence="8">
    <location>
        <begin position="1"/>
        <end position="89"/>
    </location>
</feature>
<name>A0ABR2LA36_9EUKA</name>
<organism evidence="11 12">
    <name type="scientific">Tritrichomonas musculus</name>
    <dbReference type="NCBI Taxonomy" id="1915356"/>
    <lineage>
        <taxon>Eukaryota</taxon>
        <taxon>Metamonada</taxon>
        <taxon>Parabasalia</taxon>
        <taxon>Tritrichomonadida</taxon>
        <taxon>Tritrichomonadidae</taxon>
        <taxon>Tritrichomonas</taxon>
    </lineage>
</organism>
<dbReference type="PANTHER" id="PTHR45638">
    <property type="entry name" value="CYCLIC NUCLEOTIDE-GATED CATION CHANNEL SUBUNIT A"/>
    <property type="match status" value="1"/>
</dbReference>
<evidence type="ECO:0000256" key="6">
    <source>
        <dbReference type="ARBA" id="ARBA00023136"/>
    </source>
</evidence>
<dbReference type="Pfam" id="PF00520">
    <property type="entry name" value="Ion_trans"/>
    <property type="match status" value="1"/>
</dbReference>
<dbReference type="PANTHER" id="PTHR45638:SF11">
    <property type="entry name" value="CYCLIC NUCLEOTIDE-GATED CATION CHANNEL SUBUNIT A"/>
    <property type="match status" value="1"/>
</dbReference>